<dbReference type="GO" id="GO:0004029">
    <property type="term" value="F:aldehyde dehydrogenase (NAD+) activity"/>
    <property type="evidence" value="ECO:0007669"/>
    <property type="project" value="UniProtKB-EC"/>
</dbReference>
<protein>
    <recommendedName>
        <fullName evidence="5">aldehyde dehydrogenase (NAD(+))</fullName>
        <ecNumber evidence="5">1.2.1.3</ecNumber>
    </recommendedName>
</protein>
<comment type="similarity">
    <text evidence="1 7">Belongs to the aldehyde dehydrogenase family.</text>
</comment>
<feature type="domain" description="Aldehyde dehydrogenase" evidence="8">
    <location>
        <begin position="64"/>
        <end position="463"/>
    </location>
</feature>
<dbReference type="CTD" id="501"/>
<name>A0A979FGN6_HYAAZ</name>
<dbReference type="RefSeq" id="XP_047736093.1">
    <property type="nucleotide sequence ID" value="XM_047880137.1"/>
</dbReference>
<dbReference type="AlphaFoldDB" id="A0A979FGN6"/>
<dbReference type="PANTHER" id="PTHR43521:SF1">
    <property type="entry name" value="ALPHA-AMINOADIPIC SEMIALDEHYDE DEHYDROGENASE"/>
    <property type="match status" value="1"/>
</dbReference>
<proteinExistence type="inferred from homology"/>
<dbReference type="Proteomes" id="UP000694843">
    <property type="component" value="Unplaced"/>
</dbReference>
<dbReference type="Pfam" id="PF00171">
    <property type="entry name" value="Aldedh"/>
    <property type="match status" value="1"/>
</dbReference>
<evidence type="ECO:0000256" key="7">
    <source>
        <dbReference type="RuleBase" id="RU003345"/>
    </source>
</evidence>
<dbReference type="InterPro" id="IPR044638">
    <property type="entry name" value="ALDH7A1-like"/>
</dbReference>
<gene>
    <name evidence="10" type="primary">LOC108673773</name>
</gene>
<dbReference type="InterPro" id="IPR016162">
    <property type="entry name" value="Ald_DH_N"/>
</dbReference>
<dbReference type="InterPro" id="IPR016161">
    <property type="entry name" value="Ald_DH/histidinol_DH"/>
</dbReference>
<keyword evidence="9" id="KW-1185">Reference proteome</keyword>
<evidence type="ECO:0000313" key="9">
    <source>
        <dbReference type="Proteomes" id="UP000694843"/>
    </source>
</evidence>
<dbReference type="GeneID" id="108673773"/>
<evidence type="ECO:0000313" key="10">
    <source>
        <dbReference type="RefSeq" id="XP_047736093.1"/>
    </source>
</evidence>
<accession>A0A979FGN6</accession>
<dbReference type="PANTHER" id="PTHR43521">
    <property type="entry name" value="ALPHA-AMINOADIPIC SEMIALDEHYDE DEHYDROGENASE"/>
    <property type="match status" value="1"/>
</dbReference>
<evidence type="ECO:0000256" key="1">
    <source>
        <dbReference type="ARBA" id="ARBA00009986"/>
    </source>
</evidence>
<feature type="active site" evidence="6">
    <location>
        <position position="297"/>
    </location>
</feature>
<keyword evidence="4" id="KW-0520">NAD</keyword>
<dbReference type="Gene3D" id="3.40.309.10">
    <property type="entry name" value="Aldehyde Dehydrogenase, Chain A, domain 2"/>
    <property type="match status" value="1"/>
</dbReference>
<dbReference type="OMA" id="DAWKVYM"/>
<organism evidence="9 10">
    <name type="scientific">Hyalella azteca</name>
    <name type="common">Amphipod</name>
    <dbReference type="NCBI Taxonomy" id="294128"/>
    <lineage>
        <taxon>Eukaryota</taxon>
        <taxon>Metazoa</taxon>
        <taxon>Ecdysozoa</taxon>
        <taxon>Arthropoda</taxon>
        <taxon>Crustacea</taxon>
        <taxon>Multicrustacea</taxon>
        <taxon>Malacostraca</taxon>
        <taxon>Eumalacostraca</taxon>
        <taxon>Peracarida</taxon>
        <taxon>Amphipoda</taxon>
        <taxon>Senticaudata</taxon>
        <taxon>Talitrida</taxon>
        <taxon>Talitroidea</taxon>
        <taxon>Hyalellidae</taxon>
        <taxon>Hyalella</taxon>
    </lineage>
</organism>
<dbReference type="SUPFAM" id="SSF53720">
    <property type="entry name" value="ALDH-like"/>
    <property type="match status" value="1"/>
</dbReference>
<keyword evidence="3 7" id="KW-0560">Oxidoreductase</keyword>
<dbReference type="EC" id="1.2.1.3" evidence="5"/>
<comment type="subunit">
    <text evidence="2">Homotetramer.</text>
</comment>
<dbReference type="InterPro" id="IPR016163">
    <property type="entry name" value="Ald_DH_C"/>
</dbReference>
<evidence type="ECO:0000259" key="8">
    <source>
        <dbReference type="Pfam" id="PF00171"/>
    </source>
</evidence>
<evidence type="ECO:0000256" key="3">
    <source>
        <dbReference type="ARBA" id="ARBA00023002"/>
    </source>
</evidence>
<dbReference type="PROSITE" id="PS00687">
    <property type="entry name" value="ALDEHYDE_DEHYDR_GLU"/>
    <property type="match status" value="1"/>
</dbReference>
<sequence>MLASLVPVAAVCRALRVKIVHRSSIRAMSSADYLINDPKYSFLKELGLQEENKGVYNGTWFGNGESVTSLCPANERPIARVVQGNLADYDAAVTAAQEAWQVWADIPAPRRGEIVRQIGDALRAKLTPLGKLVALEGCKILPEGIGEVQEYVDICDYAVGLSRTLGGSVFPSERPGHALMELYNPMGVIGIISAFNFPIAVFGWNSAIAMVCGNTSVWKGAPSTPLVSVATTRVVGEVLTRNGVPGAVAALCCGGADVGAAIARDKRIPLVSFTGSTAIGKQVGVTVQERFGRHILELGGNNAILVDRDADVDMVVRATLFACAGTAGQRCTTTRRLIVHHSTVQELGGECCADCAGAGGSWGVRLCRLCRSWGVSAVQTVQELGGKIEIGGRRMDRRGYYVEPTIVTGLPHDSPIVHRETFAPIVYLVSCPSLDDAIVWNNEVEQGLSSSLFTQNLGNVFQWLGLKGSIIFILKNNLMCFRVTAIERLLFSF</sequence>
<evidence type="ECO:0000256" key="2">
    <source>
        <dbReference type="ARBA" id="ARBA00011881"/>
    </source>
</evidence>
<dbReference type="KEGG" id="hazt:108673773"/>
<evidence type="ECO:0000256" key="4">
    <source>
        <dbReference type="ARBA" id="ARBA00023027"/>
    </source>
</evidence>
<dbReference type="OrthoDB" id="310895at2759"/>
<dbReference type="InterPro" id="IPR029510">
    <property type="entry name" value="Ald_DH_CS_GLU"/>
</dbReference>
<reference evidence="10" key="1">
    <citation type="submission" date="2025-08" db="UniProtKB">
        <authorList>
            <consortium name="RefSeq"/>
        </authorList>
    </citation>
    <scope>IDENTIFICATION</scope>
    <source>
        <tissue evidence="10">Whole organism</tissue>
    </source>
</reference>
<dbReference type="InterPro" id="IPR015590">
    <property type="entry name" value="Aldehyde_DH_dom"/>
</dbReference>
<evidence type="ECO:0000256" key="5">
    <source>
        <dbReference type="ARBA" id="ARBA00024226"/>
    </source>
</evidence>
<evidence type="ECO:0000256" key="6">
    <source>
        <dbReference type="PROSITE-ProRule" id="PRU10007"/>
    </source>
</evidence>
<dbReference type="Gene3D" id="3.40.605.10">
    <property type="entry name" value="Aldehyde Dehydrogenase, Chain A, domain 1"/>
    <property type="match status" value="1"/>
</dbReference>